<protein>
    <submittedName>
        <fullName evidence="2">Uncharacterized protein</fullName>
    </submittedName>
</protein>
<feature type="region of interest" description="Disordered" evidence="1">
    <location>
        <begin position="1"/>
        <end position="45"/>
    </location>
</feature>
<dbReference type="AlphaFoldDB" id="A0AAJ1BWU8"/>
<dbReference type="Proteomes" id="UP001155380">
    <property type="component" value="Unassembled WGS sequence"/>
</dbReference>
<name>A0AAJ1BWU8_9HYPH</name>
<feature type="compositionally biased region" description="Basic and acidic residues" evidence="1">
    <location>
        <begin position="30"/>
        <end position="45"/>
    </location>
</feature>
<dbReference type="EMBL" id="JAMXLX010000003">
    <property type="protein sequence ID" value="MCO5957706.1"/>
    <property type="molecule type" value="Genomic_DNA"/>
</dbReference>
<proteinExistence type="predicted"/>
<feature type="compositionally biased region" description="Polar residues" evidence="1">
    <location>
        <begin position="1"/>
        <end position="10"/>
    </location>
</feature>
<organism evidence="2 3">
    <name type="scientific">Ciceribacter sichuanensis</name>
    <dbReference type="NCBI Taxonomy" id="2949647"/>
    <lineage>
        <taxon>Bacteria</taxon>
        <taxon>Pseudomonadati</taxon>
        <taxon>Pseudomonadota</taxon>
        <taxon>Alphaproteobacteria</taxon>
        <taxon>Hyphomicrobiales</taxon>
        <taxon>Rhizobiaceae</taxon>
        <taxon>Ciceribacter</taxon>
    </lineage>
</organism>
<evidence type="ECO:0000313" key="3">
    <source>
        <dbReference type="Proteomes" id="UP001155380"/>
    </source>
</evidence>
<sequence>MSNNENQRLIQTGREGGNQPTIGMPSQKAQETDRLVNQGKKEAGR</sequence>
<gene>
    <name evidence="2" type="ORF">NBH21_13060</name>
</gene>
<evidence type="ECO:0000256" key="1">
    <source>
        <dbReference type="SAM" id="MobiDB-lite"/>
    </source>
</evidence>
<comment type="caution">
    <text evidence="2">The sequence shown here is derived from an EMBL/GenBank/DDBJ whole genome shotgun (WGS) entry which is preliminary data.</text>
</comment>
<evidence type="ECO:0000313" key="2">
    <source>
        <dbReference type="EMBL" id="MCO5957706.1"/>
    </source>
</evidence>
<reference evidence="2" key="1">
    <citation type="submission" date="2022-06" db="EMBL/GenBank/DDBJ databases">
        <authorList>
            <person name="Sun Q."/>
        </authorList>
    </citation>
    <scope>NUCLEOTIDE SEQUENCE</scope>
    <source>
        <strain evidence="2">S101</strain>
    </source>
</reference>
<accession>A0AAJ1BWU8</accession>
<dbReference type="RefSeq" id="WP_250913286.1">
    <property type="nucleotide sequence ID" value="NZ_JAMXLX010000003.1"/>
</dbReference>